<comment type="caution">
    <text evidence="2">The sequence shown here is derived from an EMBL/GenBank/DDBJ whole genome shotgun (WGS) entry which is preliminary data.</text>
</comment>
<gene>
    <name evidence="2" type="ORF">RUM43_013339</name>
</gene>
<dbReference type="AlphaFoldDB" id="A0AAN8NXQ3"/>
<proteinExistence type="predicted"/>
<dbReference type="Proteomes" id="UP001372834">
    <property type="component" value="Unassembled WGS sequence"/>
</dbReference>
<evidence type="ECO:0000256" key="1">
    <source>
        <dbReference type="SAM" id="MobiDB-lite"/>
    </source>
</evidence>
<dbReference type="EMBL" id="JAWJWE010000007">
    <property type="protein sequence ID" value="KAK6632571.1"/>
    <property type="molecule type" value="Genomic_DNA"/>
</dbReference>
<protein>
    <submittedName>
        <fullName evidence="2">Uncharacterized protein</fullName>
    </submittedName>
</protein>
<organism evidence="2 3">
    <name type="scientific">Polyplax serrata</name>
    <name type="common">Common mouse louse</name>
    <dbReference type="NCBI Taxonomy" id="468196"/>
    <lineage>
        <taxon>Eukaryota</taxon>
        <taxon>Metazoa</taxon>
        <taxon>Ecdysozoa</taxon>
        <taxon>Arthropoda</taxon>
        <taxon>Hexapoda</taxon>
        <taxon>Insecta</taxon>
        <taxon>Pterygota</taxon>
        <taxon>Neoptera</taxon>
        <taxon>Paraneoptera</taxon>
        <taxon>Psocodea</taxon>
        <taxon>Troctomorpha</taxon>
        <taxon>Phthiraptera</taxon>
        <taxon>Anoplura</taxon>
        <taxon>Polyplacidae</taxon>
        <taxon>Polyplax</taxon>
    </lineage>
</organism>
<feature type="compositionally biased region" description="Basic and acidic residues" evidence="1">
    <location>
        <begin position="93"/>
        <end position="102"/>
    </location>
</feature>
<feature type="region of interest" description="Disordered" evidence="1">
    <location>
        <begin position="1"/>
        <end position="32"/>
    </location>
</feature>
<evidence type="ECO:0000313" key="2">
    <source>
        <dbReference type="EMBL" id="KAK6632571.1"/>
    </source>
</evidence>
<reference evidence="2 3" key="1">
    <citation type="submission" date="2023-10" db="EMBL/GenBank/DDBJ databases">
        <title>Genomes of two closely related lineages of the louse Polyplax serrata with different host specificities.</title>
        <authorList>
            <person name="Martinu J."/>
            <person name="Tarabai H."/>
            <person name="Stefka J."/>
            <person name="Hypsa V."/>
        </authorList>
    </citation>
    <scope>NUCLEOTIDE SEQUENCE [LARGE SCALE GENOMIC DNA]</scope>
    <source>
        <strain evidence="2">HR10_N</strain>
    </source>
</reference>
<sequence>MSGPCNTSGPKRLWRNGMEFEPKKTYPPDYSNVPSVRDWQMSPFAQERFDLDEIQRAEKKGFKARFQLEELKKKYGYQQGSPCSSPPPPSCETCRKREEKSRVSSRGNCSKDLLYQPYGPMVVSSVSYNRPELNKPRMYSYMGPSFYSGFRFETPAPKMVSPVPCSQGGQAGKLLANTYVPYGPYGEVRVTPDLYIPMGPSILPVDLNF</sequence>
<feature type="region of interest" description="Disordered" evidence="1">
    <location>
        <begin position="77"/>
        <end position="102"/>
    </location>
</feature>
<accession>A0AAN8NXQ3</accession>
<evidence type="ECO:0000313" key="3">
    <source>
        <dbReference type="Proteomes" id="UP001372834"/>
    </source>
</evidence>
<name>A0AAN8NXQ3_POLSC</name>